<dbReference type="InterPro" id="IPR015889">
    <property type="entry name" value="Intradiol_dOase_core"/>
</dbReference>
<dbReference type="GO" id="GO:0016702">
    <property type="term" value="F:oxidoreductase activity, acting on single donors with incorporation of molecular oxygen, incorporation of two atoms of oxygen"/>
    <property type="evidence" value="ECO:0007669"/>
    <property type="project" value="InterPro"/>
</dbReference>
<sequence>MKLYILFSLVAIASTVLAHPEPEPELTASEIVKRELEARNREWKARNCQAEIRAFTADRVAKRDAKLGRRQNPSGTEITAAAHVTGIPDSATCIVAPEVTEGPYYINNELVRQNLTETQGGVDIVLDIGVIDINTCQPIPDAFVELWAANATGVYGGYSGASNAVKKETFGRGGYATDSTGVVEITTIYPGFYTGRTAHIHTMIHLNYTKNTDGTIKSSSGSNVHVGQFFFDETWNDRVYATSPYTLNKQRRTLNAQDGILKDAGSNGYNTYASLSYLSGSGLPQGLLGYITVGVDSKAHYSISNKNFYGGSGI</sequence>
<organism evidence="3 4">
    <name type="scientific">Crepidotus variabilis</name>
    <dbReference type="NCBI Taxonomy" id="179855"/>
    <lineage>
        <taxon>Eukaryota</taxon>
        <taxon>Fungi</taxon>
        <taxon>Dikarya</taxon>
        <taxon>Basidiomycota</taxon>
        <taxon>Agaricomycotina</taxon>
        <taxon>Agaricomycetes</taxon>
        <taxon>Agaricomycetidae</taxon>
        <taxon>Agaricales</taxon>
        <taxon>Agaricineae</taxon>
        <taxon>Crepidotaceae</taxon>
        <taxon>Crepidotus</taxon>
    </lineage>
</organism>
<protein>
    <submittedName>
        <fullName evidence="3">Intradiol ring-cleavage dioxygenase</fullName>
    </submittedName>
</protein>
<keyword evidence="4" id="KW-1185">Reference proteome</keyword>
<dbReference type="AlphaFoldDB" id="A0A9P6EEP2"/>
<comment type="caution">
    <text evidence="3">The sequence shown here is derived from an EMBL/GenBank/DDBJ whole genome shotgun (WGS) entry which is preliminary data.</text>
</comment>
<dbReference type="PANTHER" id="PTHR34315">
    <property type="match status" value="1"/>
</dbReference>
<keyword evidence="1" id="KW-0732">Signal</keyword>
<feature type="signal peptide" evidence="1">
    <location>
        <begin position="1"/>
        <end position="18"/>
    </location>
</feature>
<dbReference type="SUPFAM" id="SSF49482">
    <property type="entry name" value="Aromatic compound dioxygenase"/>
    <property type="match status" value="1"/>
</dbReference>
<evidence type="ECO:0000313" key="3">
    <source>
        <dbReference type="EMBL" id="KAF9528146.1"/>
    </source>
</evidence>
<feature type="chain" id="PRO_5040225364" evidence="1">
    <location>
        <begin position="19"/>
        <end position="314"/>
    </location>
</feature>
<dbReference type="Gene3D" id="2.60.130.10">
    <property type="entry name" value="Aromatic compound dioxygenase"/>
    <property type="match status" value="1"/>
</dbReference>
<dbReference type="GO" id="GO:0008199">
    <property type="term" value="F:ferric iron binding"/>
    <property type="evidence" value="ECO:0007669"/>
    <property type="project" value="InterPro"/>
</dbReference>
<evidence type="ECO:0000313" key="4">
    <source>
        <dbReference type="Proteomes" id="UP000807306"/>
    </source>
</evidence>
<feature type="domain" description="Intradiol ring-cleavage dioxygenases" evidence="2">
    <location>
        <begin position="101"/>
        <end position="202"/>
    </location>
</feature>
<dbReference type="PANTHER" id="PTHR34315:SF1">
    <property type="entry name" value="INTRADIOL RING-CLEAVAGE DIOXYGENASES DOMAIN-CONTAINING PROTEIN-RELATED"/>
    <property type="match status" value="1"/>
</dbReference>
<dbReference type="Pfam" id="PF00775">
    <property type="entry name" value="Dioxygenase_C"/>
    <property type="match status" value="1"/>
</dbReference>
<keyword evidence="3" id="KW-0560">Oxidoreductase</keyword>
<reference evidence="3" key="1">
    <citation type="submission" date="2020-11" db="EMBL/GenBank/DDBJ databases">
        <authorList>
            <consortium name="DOE Joint Genome Institute"/>
            <person name="Ahrendt S."/>
            <person name="Riley R."/>
            <person name="Andreopoulos W."/>
            <person name="Labutti K."/>
            <person name="Pangilinan J."/>
            <person name="Ruiz-Duenas F.J."/>
            <person name="Barrasa J.M."/>
            <person name="Sanchez-Garcia M."/>
            <person name="Camarero S."/>
            <person name="Miyauchi S."/>
            <person name="Serrano A."/>
            <person name="Linde D."/>
            <person name="Babiker R."/>
            <person name="Drula E."/>
            <person name="Ayuso-Fernandez I."/>
            <person name="Pacheco R."/>
            <person name="Padilla G."/>
            <person name="Ferreira P."/>
            <person name="Barriuso J."/>
            <person name="Kellner H."/>
            <person name="Castanera R."/>
            <person name="Alfaro M."/>
            <person name="Ramirez L."/>
            <person name="Pisabarro A.G."/>
            <person name="Kuo A."/>
            <person name="Tritt A."/>
            <person name="Lipzen A."/>
            <person name="He G."/>
            <person name="Yan M."/>
            <person name="Ng V."/>
            <person name="Cullen D."/>
            <person name="Martin F."/>
            <person name="Rosso M.-N."/>
            <person name="Henrissat B."/>
            <person name="Hibbett D."/>
            <person name="Martinez A.T."/>
            <person name="Grigoriev I.V."/>
        </authorList>
    </citation>
    <scope>NUCLEOTIDE SEQUENCE</scope>
    <source>
        <strain evidence="3">CBS 506.95</strain>
    </source>
</reference>
<dbReference type="Proteomes" id="UP000807306">
    <property type="component" value="Unassembled WGS sequence"/>
</dbReference>
<dbReference type="OrthoDB" id="121380at2759"/>
<dbReference type="EMBL" id="MU157855">
    <property type="protein sequence ID" value="KAF9528146.1"/>
    <property type="molecule type" value="Genomic_DNA"/>
</dbReference>
<dbReference type="InterPro" id="IPR000627">
    <property type="entry name" value="Intradiol_dOase_C"/>
</dbReference>
<evidence type="ECO:0000256" key="1">
    <source>
        <dbReference type="SAM" id="SignalP"/>
    </source>
</evidence>
<gene>
    <name evidence="3" type="ORF">CPB83DRAFT_814378</name>
</gene>
<evidence type="ECO:0000259" key="2">
    <source>
        <dbReference type="Pfam" id="PF00775"/>
    </source>
</evidence>
<proteinExistence type="predicted"/>
<keyword evidence="3" id="KW-0223">Dioxygenase</keyword>
<name>A0A9P6EEP2_9AGAR</name>
<accession>A0A9P6EEP2</accession>
<dbReference type="CDD" id="cd03457">
    <property type="entry name" value="intradiol_dioxygenase_like"/>
    <property type="match status" value="1"/>
</dbReference>